<evidence type="ECO:0000256" key="1">
    <source>
        <dbReference type="ARBA" id="ARBA00004418"/>
    </source>
</evidence>
<reference evidence="7 8" key="1">
    <citation type="submission" date="2023-07" db="EMBL/GenBank/DDBJ databases">
        <title>Genomic Encyclopedia of Type Strains, Phase IV (KMG-IV): sequencing the most valuable type-strain genomes for metagenomic binning, comparative biology and taxonomic classification.</title>
        <authorList>
            <person name="Goeker M."/>
        </authorList>
    </citation>
    <scope>NUCLEOTIDE SEQUENCE [LARGE SCALE GENOMIC DNA]</scope>
    <source>
        <strain evidence="7 8">DSM 11549</strain>
    </source>
</reference>
<keyword evidence="8" id="KW-1185">Reference proteome</keyword>
<evidence type="ECO:0000313" key="7">
    <source>
        <dbReference type="EMBL" id="MDQ0327613.1"/>
    </source>
</evidence>
<feature type="signal peptide" evidence="6">
    <location>
        <begin position="1"/>
        <end position="21"/>
    </location>
</feature>
<dbReference type="InterPro" id="IPR006059">
    <property type="entry name" value="SBP"/>
</dbReference>
<comment type="similarity">
    <text evidence="2">Belongs to the bacterial solute-binding protein 1 family.</text>
</comment>
<dbReference type="RefSeq" id="WP_307155613.1">
    <property type="nucleotide sequence ID" value="NZ_JAUSUK010000002.1"/>
</dbReference>
<evidence type="ECO:0000256" key="2">
    <source>
        <dbReference type="ARBA" id="ARBA00008520"/>
    </source>
</evidence>
<dbReference type="Pfam" id="PF13416">
    <property type="entry name" value="SBP_bac_8"/>
    <property type="match status" value="1"/>
</dbReference>
<organism evidence="7 8">
    <name type="scientific">Rhodopseudomonas julia</name>
    <dbReference type="NCBI Taxonomy" id="200617"/>
    <lineage>
        <taxon>Bacteria</taxon>
        <taxon>Pseudomonadati</taxon>
        <taxon>Pseudomonadota</taxon>
        <taxon>Alphaproteobacteria</taxon>
        <taxon>Hyphomicrobiales</taxon>
        <taxon>Nitrobacteraceae</taxon>
        <taxon>Rhodopseudomonas</taxon>
    </lineage>
</organism>
<evidence type="ECO:0000256" key="5">
    <source>
        <dbReference type="ARBA" id="ARBA00022764"/>
    </source>
</evidence>
<evidence type="ECO:0000256" key="3">
    <source>
        <dbReference type="ARBA" id="ARBA00022448"/>
    </source>
</evidence>
<accession>A0ABU0CAP6</accession>
<gene>
    <name evidence="7" type="ORF">J2R99_003482</name>
</gene>
<comment type="caution">
    <text evidence="7">The sequence shown here is derived from an EMBL/GenBank/DDBJ whole genome shotgun (WGS) entry which is preliminary data.</text>
</comment>
<dbReference type="PROSITE" id="PS51318">
    <property type="entry name" value="TAT"/>
    <property type="match status" value="1"/>
</dbReference>
<sequence length="355" mass="39344">MASSSISRRSFLAATGSAALAAPFLNLTARAASNQVIVRNPGGVYEDTMRKAVYDPFTEATGIEVLSVPATFAKLMAMYRSGNLELDVIDTTDGSLLKLEREGALEKLDYANWEFTDPKDVRQDLVRPYMVGNFMFATVLGYNTDVFSGGEHPRSWAEFWDVEKFPGARMLADIASGQPNLEFALLAAGVPKDELYPLDLDKAFDRLTEIKPHIRKFWDSGALSAQMMADQEVVLGSIWNGRLQTAAKNGAPLAIEWNENMLQVQAYGIFKDTPNAENAQKLVDFACGAKPGSIFATALNYGPANQKAYDLIDPKLLPDMPGSPQLAEQGFLQDVVYWEDHRDEINQRWADWIIE</sequence>
<name>A0ABU0CAP6_9BRAD</name>
<proteinExistence type="inferred from homology"/>
<dbReference type="Gene3D" id="3.40.190.10">
    <property type="entry name" value="Periplasmic binding protein-like II"/>
    <property type="match status" value="2"/>
</dbReference>
<evidence type="ECO:0000313" key="8">
    <source>
        <dbReference type="Proteomes" id="UP001230253"/>
    </source>
</evidence>
<comment type="subcellular location">
    <subcellularLocation>
        <location evidence="1">Periplasm</location>
    </subcellularLocation>
</comment>
<dbReference type="EMBL" id="JAUSUK010000002">
    <property type="protein sequence ID" value="MDQ0327613.1"/>
    <property type="molecule type" value="Genomic_DNA"/>
</dbReference>
<dbReference type="CDD" id="cd13589">
    <property type="entry name" value="PBP2_polyamine_RpCGA009"/>
    <property type="match status" value="1"/>
</dbReference>
<dbReference type="PANTHER" id="PTHR30006:SF3">
    <property type="entry name" value="THIAMINE-BINDING PERIPLASMIC PROTEIN"/>
    <property type="match status" value="1"/>
</dbReference>
<evidence type="ECO:0000256" key="6">
    <source>
        <dbReference type="SAM" id="SignalP"/>
    </source>
</evidence>
<dbReference type="Proteomes" id="UP001230253">
    <property type="component" value="Unassembled WGS sequence"/>
</dbReference>
<feature type="chain" id="PRO_5046903569" evidence="6">
    <location>
        <begin position="22"/>
        <end position="355"/>
    </location>
</feature>
<protein>
    <submittedName>
        <fullName evidence="7">Spermidine/putrescine transport system substrate-binding protein</fullName>
    </submittedName>
</protein>
<dbReference type="PANTHER" id="PTHR30006">
    <property type="entry name" value="THIAMINE-BINDING PERIPLASMIC PROTEIN-RELATED"/>
    <property type="match status" value="1"/>
</dbReference>
<dbReference type="SUPFAM" id="SSF53850">
    <property type="entry name" value="Periplasmic binding protein-like II"/>
    <property type="match status" value="1"/>
</dbReference>
<keyword evidence="4 6" id="KW-0732">Signal</keyword>
<keyword evidence="3" id="KW-0813">Transport</keyword>
<evidence type="ECO:0000256" key="4">
    <source>
        <dbReference type="ARBA" id="ARBA00022729"/>
    </source>
</evidence>
<keyword evidence="5" id="KW-0574">Periplasm</keyword>
<dbReference type="InterPro" id="IPR006311">
    <property type="entry name" value="TAT_signal"/>
</dbReference>